<dbReference type="OrthoDB" id="3202607at2759"/>
<dbReference type="Gene3D" id="3.60.130.30">
    <property type="match status" value="1"/>
</dbReference>
<evidence type="ECO:0008006" key="3">
    <source>
        <dbReference type="Google" id="ProtNLM"/>
    </source>
</evidence>
<dbReference type="InParanoid" id="A0A067NGU7"/>
<dbReference type="AlphaFoldDB" id="A0A067NGU7"/>
<evidence type="ECO:0000313" key="1">
    <source>
        <dbReference type="EMBL" id="KDQ27089.1"/>
    </source>
</evidence>
<dbReference type="HOGENOM" id="CLU_031314_2_0_1"/>
<feature type="non-terminal residue" evidence="1">
    <location>
        <position position="1"/>
    </location>
</feature>
<dbReference type="EMBL" id="KL198009">
    <property type="protein sequence ID" value="KDQ27089.1"/>
    <property type="molecule type" value="Genomic_DNA"/>
</dbReference>
<gene>
    <name evidence="1" type="ORF">PLEOSDRAFT_1043301</name>
</gene>
<evidence type="ECO:0000313" key="2">
    <source>
        <dbReference type="Proteomes" id="UP000027073"/>
    </source>
</evidence>
<dbReference type="Proteomes" id="UP000027073">
    <property type="component" value="Unassembled WGS sequence"/>
</dbReference>
<dbReference type="STRING" id="1137138.A0A067NGU7"/>
<protein>
    <recommendedName>
        <fullName evidence="3">Fe2OG dioxygenase domain-containing protein</fullName>
    </recommendedName>
</protein>
<accession>A0A067NGU7</accession>
<organism evidence="1 2">
    <name type="scientific">Pleurotus ostreatus (strain PC15)</name>
    <name type="common">Oyster mushroom</name>
    <dbReference type="NCBI Taxonomy" id="1137138"/>
    <lineage>
        <taxon>Eukaryota</taxon>
        <taxon>Fungi</taxon>
        <taxon>Dikarya</taxon>
        <taxon>Basidiomycota</taxon>
        <taxon>Agaricomycotina</taxon>
        <taxon>Agaricomycetes</taxon>
        <taxon>Agaricomycetidae</taxon>
        <taxon>Agaricales</taxon>
        <taxon>Pleurotineae</taxon>
        <taxon>Pleurotaceae</taxon>
        <taxon>Pleurotus</taxon>
    </lineage>
</organism>
<name>A0A067NGU7_PLEO1</name>
<proteinExistence type="predicted"/>
<reference evidence="2" key="1">
    <citation type="journal article" date="2014" name="Proc. Natl. Acad. Sci. U.S.A.">
        <title>Extensive sampling of basidiomycete genomes demonstrates inadequacy of the white-rot/brown-rot paradigm for wood decay fungi.</title>
        <authorList>
            <person name="Riley R."/>
            <person name="Salamov A.A."/>
            <person name="Brown D.W."/>
            <person name="Nagy L.G."/>
            <person name="Floudas D."/>
            <person name="Held B.W."/>
            <person name="Levasseur A."/>
            <person name="Lombard V."/>
            <person name="Morin E."/>
            <person name="Otillar R."/>
            <person name="Lindquist E.A."/>
            <person name="Sun H."/>
            <person name="LaButti K.M."/>
            <person name="Schmutz J."/>
            <person name="Jabbour D."/>
            <person name="Luo H."/>
            <person name="Baker S.E."/>
            <person name="Pisabarro A.G."/>
            <person name="Walton J.D."/>
            <person name="Blanchette R.A."/>
            <person name="Henrissat B."/>
            <person name="Martin F."/>
            <person name="Cullen D."/>
            <person name="Hibbett D.S."/>
            <person name="Grigoriev I.V."/>
        </authorList>
    </citation>
    <scope>NUCLEOTIDE SEQUENCE [LARGE SCALE GENOMIC DNA]</scope>
    <source>
        <strain evidence="2">PC15</strain>
    </source>
</reference>
<dbReference type="VEuPathDB" id="FungiDB:PLEOSDRAFT_1043301"/>
<sequence>GTPRGDGWKDVAAGCAEVIENTRSKCTFQPNQLNHRRGRFPALAVGISYGFGQPRPMRLQNAPNTKVLNELMQNPDVKRVAGFQSHQLRLLAPALAQDYRNTMDRLTQSQPELVRNFTNSDYAAFTVNFGPRTVSIPHTDCANLAYGLCAVTALGNFNPDKGGHLILWDLQVVIRFPPGATLLIPSALVQHSNLPIQNGERRYSVTQYSAGGLFRWVRNGLCSDAHRLPNVDIGAEWENGLEKLKRTDQ</sequence>